<dbReference type="SUPFAM" id="SSF51412">
    <property type="entry name" value="Inosine monophosphate dehydrogenase (IMPDH)"/>
    <property type="match status" value="1"/>
</dbReference>
<keyword evidence="4 13" id="KW-0479">Metal-binding</keyword>
<feature type="binding site" evidence="13 14">
    <location>
        <begin position="296"/>
        <end position="298"/>
    </location>
    <ligand>
        <name>NAD(+)</name>
        <dbReference type="ChEBI" id="CHEBI:57540"/>
    </ligand>
</feature>
<evidence type="ECO:0000256" key="5">
    <source>
        <dbReference type="ARBA" id="ARBA00022737"/>
    </source>
</evidence>
<dbReference type="Pfam" id="PF00478">
    <property type="entry name" value="IMPDH"/>
    <property type="match status" value="1"/>
</dbReference>
<dbReference type="HAMAP" id="MF_01964">
    <property type="entry name" value="IMPDH"/>
    <property type="match status" value="1"/>
</dbReference>
<dbReference type="CDD" id="cd00381">
    <property type="entry name" value="IMPDH"/>
    <property type="match status" value="1"/>
</dbReference>
<comment type="similarity">
    <text evidence="2 13 17">Belongs to the IMPDH/GMPR family.</text>
</comment>
<evidence type="ECO:0000256" key="15">
    <source>
        <dbReference type="PIRSR" id="PIRSR000130-4"/>
    </source>
</evidence>
<dbReference type="SMART" id="SM00116">
    <property type="entry name" value="CBS"/>
    <property type="match status" value="2"/>
</dbReference>
<keyword evidence="6 13" id="KW-0332">GMP biosynthesis</keyword>
<comment type="function">
    <text evidence="13">Catalyzes the conversion of inosine 5'-phosphate (IMP) to xanthosine 5'-phosphate (XMP), the first committed and rate-limiting step in the de novo synthesis of guanine nucleotides, and therefore plays an important role in the regulation of cell growth.</text>
</comment>
<feature type="binding site" description="in other chain" evidence="13 15">
    <location>
        <position position="298"/>
    </location>
    <ligand>
        <name>K(+)</name>
        <dbReference type="ChEBI" id="CHEBI:29103"/>
        <note>ligand shared between two tetrameric partners</note>
    </ligand>
</feature>
<evidence type="ECO:0000256" key="7">
    <source>
        <dbReference type="ARBA" id="ARBA00022755"/>
    </source>
</evidence>
<dbReference type="InterPro" id="IPR015875">
    <property type="entry name" value="IMP_DH/GMP_Rdtase_CS"/>
</dbReference>
<dbReference type="FunFam" id="3.20.20.70:FF:000003">
    <property type="entry name" value="GMP reductase"/>
    <property type="match status" value="1"/>
</dbReference>
<dbReference type="UniPathway" id="UPA00601">
    <property type="reaction ID" value="UER00295"/>
</dbReference>
<evidence type="ECO:0000256" key="1">
    <source>
        <dbReference type="ARBA" id="ARBA00001958"/>
    </source>
</evidence>
<keyword evidence="11 16" id="KW-0129">CBS domain</keyword>
<comment type="caution">
    <text evidence="20">The sequence shown here is derived from an EMBL/GenBank/DDBJ whole genome shotgun (WGS) entry which is preliminary data.</text>
</comment>
<dbReference type="SMART" id="SM01240">
    <property type="entry name" value="IMPDH"/>
    <property type="match status" value="1"/>
</dbReference>
<feature type="binding site" evidence="13">
    <location>
        <begin position="336"/>
        <end position="338"/>
    </location>
    <ligand>
        <name>IMP</name>
        <dbReference type="ChEBI" id="CHEBI:58053"/>
    </ligand>
</feature>
<evidence type="ECO:0000313" key="20">
    <source>
        <dbReference type="EMBL" id="HIJ99404.1"/>
    </source>
</evidence>
<feature type="binding site" evidence="14">
    <location>
        <begin position="246"/>
        <end position="248"/>
    </location>
    <ligand>
        <name>NAD(+)</name>
        <dbReference type="ChEBI" id="CHEBI:57540"/>
    </ligand>
</feature>
<feature type="binding site" evidence="13">
    <location>
        <position position="465"/>
    </location>
    <ligand>
        <name>K(+)</name>
        <dbReference type="ChEBI" id="CHEBI:29103"/>
        <note>ligand shared between two tetrameric partners</note>
    </ligand>
</feature>
<evidence type="ECO:0000256" key="12">
    <source>
        <dbReference type="ARBA" id="ARBA00048028"/>
    </source>
</evidence>
<dbReference type="PANTHER" id="PTHR11911:SF111">
    <property type="entry name" value="INOSINE-5'-MONOPHOSPHATE DEHYDROGENASE"/>
    <property type="match status" value="1"/>
</dbReference>
<keyword evidence="5" id="KW-0677">Repeat</keyword>
<dbReference type="Pfam" id="PF00571">
    <property type="entry name" value="CBS"/>
    <property type="match status" value="2"/>
</dbReference>
<keyword evidence="7 13" id="KW-0658">Purine biosynthesis</keyword>
<dbReference type="PROSITE" id="PS51371">
    <property type="entry name" value="CBS"/>
    <property type="match status" value="2"/>
</dbReference>
<dbReference type="EC" id="1.1.1.205" evidence="13 18"/>
<dbReference type="PIRSF" id="PIRSF000130">
    <property type="entry name" value="IMPDH"/>
    <property type="match status" value="1"/>
</dbReference>
<feature type="binding site" description="in other chain" evidence="13 15">
    <location>
        <position position="303"/>
    </location>
    <ligand>
        <name>K(+)</name>
        <dbReference type="ChEBI" id="CHEBI:29103"/>
        <note>ligand shared between two tetrameric partners</note>
    </ligand>
</feature>
<dbReference type="InterPro" id="IPR013785">
    <property type="entry name" value="Aldolase_TIM"/>
</dbReference>
<feature type="binding site" description="in other chain" evidence="13 15">
    <location>
        <position position="300"/>
    </location>
    <ligand>
        <name>K(+)</name>
        <dbReference type="ChEBI" id="CHEBI:29103"/>
        <note>ligand shared between two tetrameric partners</note>
    </ligand>
</feature>
<evidence type="ECO:0000313" key="21">
    <source>
        <dbReference type="Proteomes" id="UP000604391"/>
    </source>
</evidence>
<evidence type="ECO:0000256" key="10">
    <source>
        <dbReference type="ARBA" id="ARBA00023027"/>
    </source>
</evidence>
<comment type="cofactor">
    <cofactor evidence="1 13">
        <name>K(+)</name>
        <dbReference type="ChEBI" id="CHEBI:29103"/>
    </cofactor>
</comment>
<dbReference type="GO" id="GO:0006177">
    <property type="term" value="P:GMP biosynthetic process"/>
    <property type="evidence" value="ECO:0007669"/>
    <property type="project" value="UniProtKB-UniRule"/>
</dbReference>
<evidence type="ECO:0000256" key="18">
    <source>
        <dbReference type="RuleBase" id="RU003928"/>
    </source>
</evidence>
<evidence type="ECO:0000256" key="4">
    <source>
        <dbReference type="ARBA" id="ARBA00022723"/>
    </source>
</evidence>
<protein>
    <recommendedName>
        <fullName evidence="13 18">Inosine-5'-monophosphate dehydrogenase</fullName>
        <shortName evidence="13">IMP dehydrogenase</shortName>
        <shortName evidence="13">IMPD</shortName>
        <shortName evidence="13">IMPDH</shortName>
        <ecNumber evidence="13 18">1.1.1.205</ecNumber>
    </recommendedName>
</protein>
<dbReference type="GO" id="GO:0006183">
    <property type="term" value="P:GTP biosynthetic process"/>
    <property type="evidence" value="ECO:0007669"/>
    <property type="project" value="TreeGrafter"/>
</dbReference>
<sequence>MDARTGLTFDDVLLVPRRSAVKSRKDVNVSTKLSRRIPLSHPIVSSNMDTVTEVEMAISMARSGGIGILHRFLPAEEQAKMVSRVKRAASYKIDTPYTTGADAKITELQSFMKEKGVHSILVVDSENKLLGIVTSRDLRFIENGSKVSSIMTPREKLICGDPEISIDKAKGLLSENRIEKLPLVDSNNTLKGLITAKDILNITQRPHASTDDKGRYLVGAAIGVKEGYLDRATTLVEAGVDALVVDVAHGHSDLAIDTVNTVKEKFPSVDIIAGNVATAEGTKDLIDAGADAIKVGVGPGSICITRVVTGSGVPQLTAIIDCAEEAAKSKIPIIADGGIRTSGDISKALAAGASSVMVGNLLAGTEESPGKPLMKDNRKVKVIRGMAGYISNMSKLERDHIHSDALDIVPEGVEGYVPYRGHTSDILNQLIGGLKSGISYCGSHNIEEMQKKSKFIRVTSAGKAESKSHDISKV</sequence>
<gene>
    <name evidence="13 20" type="primary">guaB</name>
    <name evidence="20" type="ORF">H1011_01095</name>
</gene>
<evidence type="ECO:0000256" key="6">
    <source>
        <dbReference type="ARBA" id="ARBA00022749"/>
    </source>
</evidence>
<keyword evidence="8 13" id="KW-0630">Potassium</keyword>
<accession>A0A832X509</accession>
<evidence type="ECO:0000256" key="17">
    <source>
        <dbReference type="RuleBase" id="RU003927"/>
    </source>
</evidence>
<comment type="catalytic activity">
    <reaction evidence="12 13 18">
        <text>IMP + NAD(+) + H2O = XMP + NADH + H(+)</text>
        <dbReference type="Rhea" id="RHEA:11708"/>
        <dbReference type="ChEBI" id="CHEBI:15377"/>
        <dbReference type="ChEBI" id="CHEBI:15378"/>
        <dbReference type="ChEBI" id="CHEBI:57464"/>
        <dbReference type="ChEBI" id="CHEBI:57540"/>
        <dbReference type="ChEBI" id="CHEBI:57945"/>
        <dbReference type="ChEBI" id="CHEBI:58053"/>
        <dbReference type="EC" id="1.1.1.205"/>
    </reaction>
</comment>
<comment type="caution">
    <text evidence="13">Lacks conserved residue(s) required for the propagation of feature annotation.</text>
</comment>
<evidence type="ECO:0000256" key="8">
    <source>
        <dbReference type="ARBA" id="ARBA00022958"/>
    </source>
</evidence>
<feature type="domain" description="CBS" evidence="19">
    <location>
        <begin position="151"/>
        <end position="209"/>
    </location>
</feature>
<feature type="active site" description="Thioimidate intermediate" evidence="13">
    <location>
        <position position="303"/>
    </location>
</feature>
<dbReference type="GO" id="GO:0000166">
    <property type="term" value="F:nucleotide binding"/>
    <property type="evidence" value="ECO:0007669"/>
    <property type="project" value="UniProtKB-UniRule"/>
</dbReference>
<keyword evidence="9 13" id="KW-0560">Oxidoreductase</keyword>
<evidence type="ECO:0000259" key="19">
    <source>
        <dbReference type="PROSITE" id="PS51371"/>
    </source>
</evidence>
<feature type="domain" description="CBS" evidence="19">
    <location>
        <begin position="92"/>
        <end position="149"/>
    </location>
</feature>
<comment type="pathway">
    <text evidence="13 18">Purine metabolism; XMP biosynthesis via de novo pathway; XMP from IMP: step 1/1.</text>
</comment>
<evidence type="ECO:0000256" key="9">
    <source>
        <dbReference type="ARBA" id="ARBA00023002"/>
    </source>
</evidence>
<evidence type="ECO:0000256" key="16">
    <source>
        <dbReference type="PROSITE-ProRule" id="PRU00703"/>
    </source>
</evidence>
<dbReference type="InterPro" id="IPR005990">
    <property type="entry name" value="IMP_DH"/>
</dbReference>
<proteinExistence type="inferred from homology"/>
<organism evidence="20 21">
    <name type="scientific">Candidatus Undinarchaeum marinum</name>
    <dbReference type="NCBI Taxonomy" id="2756141"/>
    <lineage>
        <taxon>Archaea</taxon>
        <taxon>Candidatus Undinarchaeota</taxon>
        <taxon>Candidatus Undinarchaeia</taxon>
        <taxon>Candidatus Undinarchaeales</taxon>
        <taxon>Candidatus Undinarchaeaceae</taxon>
        <taxon>Candidatus Undinarchaeum</taxon>
    </lineage>
</organism>
<dbReference type="InterPro" id="IPR000644">
    <property type="entry name" value="CBS_dom"/>
</dbReference>
<keyword evidence="21" id="KW-1185">Reference proteome</keyword>
<dbReference type="GO" id="GO:0046872">
    <property type="term" value="F:metal ion binding"/>
    <property type="evidence" value="ECO:0007669"/>
    <property type="project" value="UniProtKB-UniRule"/>
</dbReference>
<evidence type="ECO:0000256" key="14">
    <source>
        <dbReference type="PIRSR" id="PIRSR000130-3"/>
    </source>
</evidence>
<name>A0A832X509_9ARCH</name>
<feature type="binding site" evidence="13">
    <location>
        <position position="466"/>
    </location>
    <ligand>
        <name>K(+)</name>
        <dbReference type="ChEBI" id="CHEBI:29103"/>
        <note>ligand shared between two tetrameric partners</note>
    </ligand>
</feature>
<dbReference type="EMBL" id="DVAD01000007">
    <property type="protein sequence ID" value="HIJ99404.1"/>
    <property type="molecule type" value="Genomic_DNA"/>
</dbReference>
<feature type="binding site" evidence="13">
    <location>
        <begin position="359"/>
        <end position="360"/>
    </location>
    <ligand>
        <name>IMP</name>
        <dbReference type="ChEBI" id="CHEBI:58053"/>
    </ligand>
</feature>
<dbReference type="InterPro" id="IPR046342">
    <property type="entry name" value="CBS_dom_sf"/>
</dbReference>
<dbReference type="AlphaFoldDB" id="A0A832X509"/>
<dbReference type="InterPro" id="IPR001093">
    <property type="entry name" value="IMP_DH_GMPRt"/>
</dbReference>
<dbReference type="Proteomes" id="UP000604391">
    <property type="component" value="Unassembled WGS sequence"/>
</dbReference>
<evidence type="ECO:0000256" key="13">
    <source>
        <dbReference type="HAMAP-Rule" id="MF_01964"/>
    </source>
</evidence>
<comment type="subunit">
    <text evidence="3 13">Homotetramer.</text>
</comment>
<dbReference type="PROSITE" id="PS00487">
    <property type="entry name" value="IMP_DH_GMP_RED"/>
    <property type="match status" value="1"/>
</dbReference>
<evidence type="ECO:0000256" key="3">
    <source>
        <dbReference type="ARBA" id="ARBA00011881"/>
    </source>
</evidence>
<keyword evidence="10 13" id="KW-0520">NAD</keyword>
<feature type="binding site" evidence="13">
    <location>
        <position position="301"/>
    </location>
    <ligand>
        <name>IMP</name>
        <dbReference type="ChEBI" id="CHEBI:58053"/>
    </ligand>
</feature>
<dbReference type="GO" id="GO:0003938">
    <property type="term" value="F:IMP dehydrogenase activity"/>
    <property type="evidence" value="ECO:0007669"/>
    <property type="project" value="UniProtKB-UniRule"/>
</dbReference>
<dbReference type="NCBIfam" id="TIGR01302">
    <property type="entry name" value="IMP_dehydrog"/>
    <property type="match status" value="1"/>
</dbReference>
<dbReference type="SUPFAM" id="SSF54631">
    <property type="entry name" value="CBS-domain pair"/>
    <property type="match status" value="1"/>
</dbReference>
<evidence type="ECO:0000256" key="2">
    <source>
        <dbReference type="ARBA" id="ARBA00005502"/>
    </source>
</evidence>
<feature type="binding site" evidence="13">
    <location>
        <begin position="383"/>
        <end position="387"/>
    </location>
    <ligand>
        <name>IMP</name>
        <dbReference type="ChEBI" id="CHEBI:58053"/>
    </ligand>
</feature>
<feature type="binding site" evidence="13">
    <location>
        <position position="411"/>
    </location>
    <ligand>
        <name>IMP</name>
        <dbReference type="ChEBI" id="CHEBI:58053"/>
    </ligand>
</feature>
<dbReference type="CDD" id="cd04601">
    <property type="entry name" value="CBS_pair_IMPDH"/>
    <property type="match status" value="1"/>
</dbReference>
<reference evidence="20 21" key="1">
    <citation type="journal article" name="Nat. Commun.">
        <title>Undinarchaeota illuminate DPANN phylogeny and the impact of gene transfer on archaeal evolution.</title>
        <authorList>
            <person name="Dombrowski N."/>
            <person name="Williams T.A."/>
            <person name="Sun J."/>
            <person name="Woodcroft B.J."/>
            <person name="Lee J.H."/>
            <person name="Minh B.Q."/>
            <person name="Rinke C."/>
            <person name="Spang A."/>
        </authorList>
    </citation>
    <scope>NUCLEOTIDE SEQUENCE [LARGE SCALE GENOMIC DNA]</scope>
    <source>
        <strain evidence="20">MAG_bin17</strain>
    </source>
</reference>
<dbReference type="PANTHER" id="PTHR11911">
    <property type="entry name" value="INOSINE-5-MONOPHOSPHATE DEHYDROGENASE RELATED"/>
    <property type="match status" value="1"/>
</dbReference>
<comment type="activity regulation">
    <text evidence="13">Mycophenolic acid (MPA) is a non-competitive inhibitor that prevents formation of the closed enzyme conformation by binding to the same site as the amobile flap. In contrast, mizoribine monophosphate (MZP) is a competitive inhibitor that induces the closed conformation. MPA is a potent inhibitor of mammalian IMPDHs but a poor inhibitor of the bacterial enzymes. MZP is a more potent inhibitor of bacterial IMPDH.</text>
</comment>
<evidence type="ECO:0000256" key="11">
    <source>
        <dbReference type="ARBA" id="ARBA00023122"/>
    </source>
</evidence>
<dbReference type="Gene3D" id="3.20.20.70">
    <property type="entry name" value="Aldolase class I"/>
    <property type="match status" value="1"/>
</dbReference>
<feature type="binding site" evidence="13">
    <location>
        <position position="246"/>
    </location>
    <ligand>
        <name>NAD(+)</name>
        <dbReference type="ChEBI" id="CHEBI:57540"/>
    </ligand>
</feature>